<dbReference type="EMBL" id="CACRXK020002143">
    <property type="protein sequence ID" value="CAB3992884.1"/>
    <property type="molecule type" value="Genomic_DNA"/>
</dbReference>
<reference evidence="1" key="1">
    <citation type="submission" date="2020-04" db="EMBL/GenBank/DDBJ databases">
        <authorList>
            <person name="Alioto T."/>
            <person name="Alioto T."/>
            <person name="Gomez Garrido J."/>
        </authorList>
    </citation>
    <scope>NUCLEOTIDE SEQUENCE</scope>
    <source>
        <strain evidence="1">A484AB</strain>
    </source>
</reference>
<name>A0A6S7GHG3_PARCT</name>
<accession>A0A6S7GHG3</accession>
<keyword evidence="2" id="KW-1185">Reference proteome</keyword>
<evidence type="ECO:0000313" key="1">
    <source>
        <dbReference type="EMBL" id="CAB3992884.1"/>
    </source>
</evidence>
<evidence type="ECO:0000313" key="2">
    <source>
        <dbReference type="Proteomes" id="UP001152795"/>
    </source>
</evidence>
<dbReference type="AlphaFoldDB" id="A0A6S7GHG3"/>
<sequence length="58" mass="7116">MTSSEQRSRAWCIAKTANRTQRWSTISKFLPTRKRFEEIYLLSKRRHDCQEMPLQWLD</sequence>
<dbReference type="Proteomes" id="UP001152795">
    <property type="component" value="Unassembled WGS sequence"/>
</dbReference>
<gene>
    <name evidence="1" type="ORF">PACLA_8A021931</name>
</gene>
<comment type="caution">
    <text evidence="1">The sequence shown here is derived from an EMBL/GenBank/DDBJ whole genome shotgun (WGS) entry which is preliminary data.</text>
</comment>
<protein>
    <submittedName>
        <fullName evidence="1">Uncharacterized protein</fullName>
    </submittedName>
</protein>
<proteinExistence type="predicted"/>
<organism evidence="1 2">
    <name type="scientific">Paramuricea clavata</name>
    <name type="common">Red gorgonian</name>
    <name type="synonym">Violescent sea-whip</name>
    <dbReference type="NCBI Taxonomy" id="317549"/>
    <lineage>
        <taxon>Eukaryota</taxon>
        <taxon>Metazoa</taxon>
        <taxon>Cnidaria</taxon>
        <taxon>Anthozoa</taxon>
        <taxon>Octocorallia</taxon>
        <taxon>Malacalcyonacea</taxon>
        <taxon>Plexauridae</taxon>
        <taxon>Paramuricea</taxon>
    </lineage>
</organism>